<comment type="caution">
    <text evidence="1">The sequence shown here is derived from an EMBL/GenBank/DDBJ whole genome shotgun (WGS) entry which is preliminary data.</text>
</comment>
<keyword evidence="1" id="KW-0378">Hydrolase</keyword>
<accession>A0A2T7UIU4</accession>
<dbReference type="SUPFAM" id="SSF53474">
    <property type="entry name" value="alpha/beta-Hydrolases"/>
    <property type="match status" value="1"/>
</dbReference>
<keyword evidence="2" id="KW-1185">Reference proteome</keyword>
<name>A0A2T7UIU4_9BURK</name>
<dbReference type="EMBL" id="LFYT02000001">
    <property type="protein sequence ID" value="PVE44595.1"/>
    <property type="molecule type" value="Genomic_DNA"/>
</dbReference>
<sequence length="177" mass="19506">MTSVLILPGWQGSGPDHWQMHWVRAHGYTEVVQNDWLRPRRGDWLARLDEVVIDAPGQVVFVAHSLGCILVAAWAALSAHTQRVQGALLVAPGDTEAPELKERLPGWSPIVRQRLPFASILVGSQNDPFCRADRAQALAHDWGAQWVDAGQAGHINADTSLGHWPQGHALLQTLMKE</sequence>
<dbReference type="GO" id="GO:0016787">
    <property type="term" value="F:hydrolase activity"/>
    <property type="evidence" value="ECO:0007669"/>
    <property type="project" value="UniProtKB-KW"/>
</dbReference>
<organism evidence="1 2">
    <name type="scientific">Limnohabitans planktonicus II-D5</name>
    <dbReference type="NCBI Taxonomy" id="1293045"/>
    <lineage>
        <taxon>Bacteria</taxon>
        <taxon>Pseudomonadati</taxon>
        <taxon>Pseudomonadota</taxon>
        <taxon>Betaproteobacteria</taxon>
        <taxon>Burkholderiales</taxon>
        <taxon>Comamonadaceae</taxon>
        <taxon>Limnohabitans</taxon>
    </lineage>
</organism>
<dbReference type="Pfam" id="PF06821">
    <property type="entry name" value="Ser_hydrolase"/>
    <property type="match status" value="1"/>
</dbReference>
<dbReference type="Gene3D" id="3.40.50.1820">
    <property type="entry name" value="alpha/beta hydrolase"/>
    <property type="match status" value="1"/>
</dbReference>
<evidence type="ECO:0000313" key="1">
    <source>
        <dbReference type="EMBL" id="PVE44595.1"/>
    </source>
</evidence>
<dbReference type="STRING" id="1293045.H663_11560"/>
<proteinExistence type="predicted"/>
<dbReference type="InterPro" id="IPR010662">
    <property type="entry name" value="RBBP9/YdeN"/>
</dbReference>
<dbReference type="RefSeq" id="WP_053173144.1">
    <property type="nucleotide sequence ID" value="NZ_LFYT02000001.1"/>
</dbReference>
<gene>
    <name evidence="1" type="ORF">H663_000830</name>
</gene>
<evidence type="ECO:0000313" key="2">
    <source>
        <dbReference type="Proteomes" id="UP000037507"/>
    </source>
</evidence>
<protein>
    <submittedName>
        <fullName evidence="1">Alpha/beta hydrolase</fullName>
    </submittedName>
</protein>
<dbReference type="InterPro" id="IPR029058">
    <property type="entry name" value="AB_hydrolase_fold"/>
</dbReference>
<dbReference type="OrthoDB" id="9804993at2"/>
<dbReference type="Proteomes" id="UP000037507">
    <property type="component" value="Unassembled WGS sequence"/>
</dbReference>
<dbReference type="AlphaFoldDB" id="A0A2T7UIU4"/>
<reference evidence="1" key="1">
    <citation type="submission" date="2017-04" db="EMBL/GenBank/DDBJ databases">
        <title>Unexpected and diverse lifestyles within the genus Limnohabitans.</title>
        <authorList>
            <person name="Kasalicky V."/>
            <person name="Mehrshad M."/>
            <person name="Andrei S.-A."/>
            <person name="Salcher M."/>
            <person name="Kratochvilova H."/>
            <person name="Simek K."/>
            <person name="Ghai R."/>
        </authorList>
    </citation>
    <scope>NUCLEOTIDE SEQUENCE [LARGE SCALE GENOMIC DNA]</scope>
    <source>
        <strain evidence="1">II-D5</strain>
    </source>
</reference>